<dbReference type="EMBL" id="CAJHNH020001761">
    <property type="protein sequence ID" value="CAG5124333.1"/>
    <property type="molecule type" value="Genomic_DNA"/>
</dbReference>
<keyword evidence="11" id="KW-0496">Mitochondrion</keyword>
<evidence type="ECO:0000256" key="14">
    <source>
        <dbReference type="ARBA" id="ARBA00032688"/>
    </source>
</evidence>
<comment type="caution">
    <text evidence="15">The sequence shown here is derived from an EMBL/GenBank/DDBJ whole genome shotgun (WGS) entry which is preliminary data.</text>
</comment>
<dbReference type="AlphaFoldDB" id="A0A8S3Z493"/>
<comment type="similarity">
    <text evidence="3">Belongs to the complex I NDUFB3 subunit family.</text>
</comment>
<dbReference type="Proteomes" id="UP000678393">
    <property type="component" value="Unassembled WGS sequence"/>
</dbReference>
<evidence type="ECO:0000256" key="10">
    <source>
        <dbReference type="ARBA" id="ARBA00022989"/>
    </source>
</evidence>
<evidence type="ECO:0000256" key="8">
    <source>
        <dbReference type="ARBA" id="ARBA00022792"/>
    </source>
</evidence>
<comment type="function">
    <text evidence="1">Accessory subunit of the mitochondrial membrane respiratory chain NADH dehydrogenase (Complex I), that is believed not to be involved in catalysis. Complex I functions in the transfer of electrons from NADH to the respiratory chain. The immediate electron acceptor for the enzyme is believed to be ubiquinone.</text>
</comment>
<keyword evidence="12" id="KW-0472">Membrane</keyword>
<keyword evidence="5" id="KW-0813">Transport</keyword>
<gene>
    <name evidence="15" type="ORF">CUNI_LOCUS9891</name>
</gene>
<evidence type="ECO:0000256" key="2">
    <source>
        <dbReference type="ARBA" id="ARBA00004298"/>
    </source>
</evidence>
<evidence type="ECO:0000256" key="4">
    <source>
        <dbReference type="ARBA" id="ARBA00018680"/>
    </source>
</evidence>
<protein>
    <recommendedName>
        <fullName evidence="4">NADH dehydrogenase [ubiquinone] 1 beta subcomplex subunit 3</fullName>
    </recommendedName>
    <alternativeName>
        <fullName evidence="13">Complex I-B12</fullName>
    </alternativeName>
    <alternativeName>
        <fullName evidence="14">NADH-ubiquinone oxidoreductase B12 subunit</fullName>
    </alternativeName>
</protein>
<evidence type="ECO:0000256" key="7">
    <source>
        <dbReference type="ARBA" id="ARBA00022692"/>
    </source>
</evidence>
<comment type="subcellular location">
    <subcellularLocation>
        <location evidence="2">Mitochondrion inner membrane</location>
        <topology evidence="2">Single-pass membrane protein</topology>
        <orientation evidence="2">Matrix side</orientation>
    </subcellularLocation>
</comment>
<evidence type="ECO:0000256" key="11">
    <source>
        <dbReference type="ARBA" id="ARBA00023128"/>
    </source>
</evidence>
<sequence length="103" mass="11407">MGGGGGGHGHGMPHTIPDWKSYKVEGIPDLELLQKRLKPLGLKDPWIRNEVWRYQEAGVGYQSMLRKGLRGTFRGLGYAIVAMALTIAYDKVVNKGKDSHGHH</sequence>
<name>A0A8S3Z493_9EUPU</name>
<dbReference type="GO" id="GO:0005743">
    <property type="term" value="C:mitochondrial inner membrane"/>
    <property type="evidence" value="ECO:0007669"/>
    <property type="project" value="UniProtKB-SubCell"/>
</dbReference>
<accession>A0A8S3Z493</accession>
<keyword evidence="6" id="KW-0679">Respiratory chain</keyword>
<dbReference type="GO" id="GO:0022900">
    <property type="term" value="P:electron transport chain"/>
    <property type="evidence" value="ECO:0007669"/>
    <property type="project" value="InterPro"/>
</dbReference>
<evidence type="ECO:0000256" key="13">
    <source>
        <dbReference type="ARBA" id="ARBA00030217"/>
    </source>
</evidence>
<evidence type="ECO:0000256" key="5">
    <source>
        <dbReference type="ARBA" id="ARBA00022448"/>
    </source>
</evidence>
<keyword evidence="7" id="KW-0812">Transmembrane</keyword>
<evidence type="ECO:0000313" key="16">
    <source>
        <dbReference type="Proteomes" id="UP000678393"/>
    </source>
</evidence>
<evidence type="ECO:0000256" key="1">
    <source>
        <dbReference type="ARBA" id="ARBA00003195"/>
    </source>
</evidence>
<evidence type="ECO:0000256" key="3">
    <source>
        <dbReference type="ARBA" id="ARBA00005667"/>
    </source>
</evidence>
<keyword evidence="9" id="KW-0249">Electron transport</keyword>
<keyword evidence="8" id="KW-0999">Mitochondrion inner membrane</keyword>
<dbReference type="Pfam" id="PF08122">
    <property type="entry name" value="NDUF_B12"/>
    <property type="match status" value="1"/>
</dbReference>
<evidence type="ECO:0000256" key="12">
    <source>
        <dbReference type="ARBA" id="ARBA00023136"/>
    </source>
</evidence>
<keyword evidence="16" id="KW-1185">Reference proteome</keyword>
<dbReference type="InterPro" id="IPR012576">
    <property type="entry name" value="NDUFB3"/>
</dbReference>
<dbReference type="OrthoDB" id="521512at2759"/>
<organism evidence="15 16">
    <name type="scientific">Candidula unifasciata</name>
    <dbReference type="NCBI Taxonomy" id="100452"/>
    <lineage>
        <taxon>Eukaryota</taxon>
        <taxon>Metazoa</taxon>
        <taxon>Spiralia</taxon>
        <taxon>Lophotrochozoa</taxon>
        <taxon>Mollusca</taxon>
        <taxon>Gastropoda</taxon>
        <taxon>Heterobranchia</taxon>
        <taxon>Euthyneura</taxon>
        <taxon>Panpulmonata</taxon>
        <taxon>Eupulmonata</taxon>
        <taxon>Stylommatophora</taxon>
        <taxon>Helicina</taxon>
        <taxon>Helicoidea</taxon>
        <taxon>Geomitridae</taxon>
        <taxon>Candidula</taxon>
    </lineage>
</organism>
<proteinExistence type="inferred from homology"/>
<evidence type="ECO:0000313" key="15">
    <source>
        <dbReference type="EMBL" id="CAG5124333.1"/>
    </source>
</evidence>
<evidence type="ECO:0000256" key="9">
    <source>
        <dbReference type="ARBA" id="ARBA00022982"/>
    </source>
</evidence>
<evidence type="ECO:0000256" key="6">
    <source>
        <dbReference type="ARBA" id="ARBA00022660"/>
    </source>
</evidence>
<dbReference type="PANTHER" id="PTHR15082">
    <property type="entry name" value="NADH-UBIQUINONE OXIDOREDUCTASE B12 SUBUNIT"/>
    <property type="match status" value="1"/>
</dbReference>
<dbReference type="GO" id="GO:0032981">
    <property type="term" value="P:mitochondrial respiratory chain complex I assembly"/>
    <property type="evidence" value="ECO:0007669"/>
    <property type="project" value="TreeGrafter"/>
</dbReference>
<keyword evidence="10" id="KW-1133">Transmembrane helix</keyword>
<dbReference type="PANTHER" id="PTHR15082:SF2">
    <property type="entry name" value="NADH DEHYDROGENASE [UBIQUINONE] 1 BETA SUBCOMPLEX SUBUNIT 3"/>
    <property type="match status" value="1"/>
</dbReference>
<reference evidence="15" key="1">
    <citation type="submission" date="2021-04" db="EMBL/GenBank/DDBJ databases">
        <authorList>
            <consortium name="Molecular Ecology Group"/>
        </authorList>
    </citation>
    <scope>NUCLEOTIDE SEQUENCE</scope>
</reference>